<dbReference type="InterPro" id="IPR001496">
    <property type="entry name" value="SOCS_box"/>
</dbReference>
<organism evidence="5 6">
    <name type="scientific">Dreissena polymorpha</name>
    <name type="common">Zebra mussel</name>
    <name type="synonym">Mytilus polymorpha</name>
    <dbReference type="NCBI Taxonomy" id="45954"/>
    <lineage>
        <taxon>Eukaryota</taxon>
        <taxon>Metazoa</taxon>
        <taxon>Spiralia</taxon>
        <taxon>Lophotrochozoa</taxon>
        <taxon>Mollusca</taxon>
        <taxon>Bivalvia</taxon>
        <taxon>Autobranchia</taxon>
        <taxon>Heteroconchia</taxon>
        <taxon>Euheterodonta</taxon>
        <taxon>Imparidentia</taxon>
        <taxon>Neoheterodontei</taxon>
        <taxon>Myida</taxon>
        <taxon>Dreissenoidea</taxon>
        <taxon>Dreissenidae</taxon>
        <taxon>Dreissena</taxon>
    </lineage>
</organism>
<evidence type="ECO:0000313" key="5">
    <source>
        <dbReference type="EMBL" id="KAH3815229.1"/>
    </source>
</evidence>
<dbReference type="OrthoDB" id="2316821at2759"/>
<dbReference type="AlphaFoldDB" id="A0A9D4GDM2"/>
<dbReference type="InterPro" id="IPR036770">
    <property type="entry name" value="Ankyrin_rpt-contain_sf"/>
</dbReference>
<reference evidence="5" key="1">
    <citation type="journal article" date="2019" name="bioRxiv">
        <title>The Genome of the Zebra Mussel, Dreissena polymorpha: A Resource for Invasive Species Research.</title>
        <authorList>
            <person name="McCartney M.A."/>
            <person name="Auch B."/>
            <person name="Kono T."/>
            <person name="Mallez S."/>
            <person name="Zhang Y."/>
            <person name="Obille A."/>
            <person name="Becker A."/>
            <person name="Abrahante J.E."/>
            <person name="Garbe J."/>
            <person name="Badalamenti J.P."/>
            <person name="Herman A."/>
            <person name="Mangelson H."/>
            <person name="Liachko I."/>
            <person name="Sullivan S."/>
            <person name="Sone E.D."/>
            <person name="Koren S."/>
            <person name="Silverstein K.A.T."/>
            <person name="Beckman K.B."/>
            <person name="Gohl D.M."/>
        </authorList>
    </citation>
    <scope>NUCLEOTIDE SEQUENCE</scope>
    <source>
        <strain evidence="5">Duluth1</strain>
        <tissue evidence="5">Whole animal</tissue>
    </source>
</reference>
<accession>A0A9D4GDM2</accession>
<feature type="domain" description="SOCS box" evidence="4">
    <location>
        <begin position="322"/>
        <end position="363"/>
    </location>
</feature>
<dbReference type="InterPro" id="IPR002110">
    <property type="entry name" value="Ankyrin_rpt"/>
</dbReference>
<keyword evidence="6" id="KW-1185">Reference proteome</keyword>
<dbReference type="Pfam" id="PF12796">
    <property type="entry name" value="Ank_2"/>
    <property type="match status" value="1"/>
</dbReference>
<keyword evidence="2 3" id="KW-0040">ANK repeat</keyword>
<name>A0A9D4GDM2_DREPO</name>
<dbReference type="PROSITE" id="PS50088">
    <property type="entry name" value="ANK_REPEAT"/>
    <property type="match status" value="1"/>
</dbReference>
<evidence type="ECO:0000313" key="6">
    <source>
        <dbReference type="Proteomes" id="UP000828390"/>
    </source>
</evidence>
<dbReference type="EMBL" id="JAIWYP010000006">
    <property type="protein sequence ID" value="KAH3815229.1"/>
    <property type="molecule type" value="Genomic_DNA"/>
</dbReference>
<dbReference type="Gene3D" id="1.25.40.20">
    <property type="entry name" value="Ankyrin repeat-containing domain"/>
    <property type="match status" value="1"/>
</dbReference>
<evidence type="ECO:0000256" key="1">
    <source>
        <dbReference type="ARBA" id="ARBA00022737"/>
    </source>
</evidence>
<evidence type="ECO:0000256" key="2">
    <source>
        <dbReference type="ARBA" id="ARBA00023043"/>
    </source>
</evidence>
<evidence type="ECO:0000259" key="4">
    <source>
        <dbReference type="PROSITE" id="PS50225"/>
    </source>
</evidence>
<dbReference type="SUPFAM" id="SSF48403">
    <property type="entry name" value="Ankyrin repeat"/>
    <property type="match status" value="1"/>
</dbReference>
<gene>
    <name evidence="5" type="ORF">DPMN_143752</name>
</gene>
<evidence type="ECO:0000256" key="3">
    <source>
        <dbReference type="PROSITE-ProRule" id="PRU00023"/>
    </source>
</evidence>
<comment type="caution">
    <text evidence="5">The sequence shown here is derived from an EMBL/GenBank/DDBJ whole genome shotgun (WGS) entry which is preliminary data.</text>
</comment>
<protein>
    <recommendedName>
        <fullName evidence="4">SOCS box domain-containing protein</fullName>
    </recommendedName>
</protein>
<reference evidence="5" key="2">
    <citation type="submission" date="2020-11" db="EMBL/GenBank/DDBJ databases">
        <authorList>
            <person name="McCartney M.A."/>
            <person name="Auch B."/>
            <person name="Kono T."/>
            <person name="Mallez S."/>
            <person name="Becker A."/>
            <person name="Gohl D.M."/>
            <person name="Silverstein K.A.T."/>
            <person name="Koren S."/>
            <person name="Bechman K.B."/>
            <person name="Herman A."/>
            <person name="Abrahante J.E."/>
            <person name="Garbe J."/>
        </authorList>
    </citation>
    <scope>NUCLEOTIDE SEQUENCE</scope>
    <source>
        <strain evidence="5">Duluth1</strain>
        <tissue evidence="5">Whole animal</tissue>
    </source>
</reference>
<dbReference type="PROSITE" id="PS50297">
    <property type="entry name" value="ANK_REP_REGION"/>
    <property type="match status" value="1"/>
</dbReference>
<proteinExistence type="predicted"/>
<dbReference type="SMART" id="SM00248">
    <property type="entry name" value="ANK"/>
    <property type="match status" value="3"/>
</dbReference>
<dbReference type="PROSITE" id="PS50225">
    <property type="entry name" value="SOCS"/>
    <property type="match status" value="1"/>
</dbReference>
<feature type="repeat" description="ANK" evidence="3">
    <location>
        <begin position="47"/>
        <end position="79"/>
    </location>
</feature>
<sequence>MATAGTNKLSLLIDGMSKGDSEVVTGLIAELSVRELDTLIEVNAKNRYMTPLHFATINNKLDVVKLLLSKGVDIARGEGCYSNFYGYFIWKETPLLSALCHGKPISLIQTLLEHGADPQYDENQARMLDPRIGRMHGSYPIQIPFNVALIKGRYIFELILRYSDVQRTFGSGQHTCLCYAIKHYLEVSCSSLTIEFIRMILQRGGVLCNGSCNNFAEEAGIISSDGRCSIVIKCLHAIITDDIDSLHGFHCTSSKAAMKCLELVCTSDYLRTGSCLFQTLETFRNYRLRGHGDDGVDHAGERNQLSDVVMHKLRWIQSFTQQPSTLKHICRVWVKRLIPNITREIVLDLPIPEELMAYLNNEP</sequence>
<keyword evidence="1" id="KW-0677">Repeat</keyword>
<dbReference type="PANTHER" id="PTHR24126">
    <property type="entry name" value="ANKYRIN REPEAT, PH AND SEC7 DOMAIN CONTAINING PROTEIN SECG-RELATED"/>
    <property type="match status" value="1"/>
</dbReference>
<dbReference type="Proteomes" id="UP000828390">
    <property type="component" value="Unassembled WGS sequence"/>
</dbReference>